<accession>A0A1D7U1K3</accession>
<evidence type="ECO:0000313" key="3">
    <source>
        <dbReference type="Proteomes" id="UP000094969"/>
    </source>
</evidence>
<dbReference type="STRING" id="1526658.BHK69_13000"/>
<dbReference type="PANTHER" id="PTHR39664:SF2">
    <property type="entry name" value="NUCLEIC ACID-BINDING PROTEIN, CONTAINING PIN DOMAIN-RELATED"/>
    <property type="match status" value="1"/>
</dbReference>
<sequence>MIGLDSNVLLRALMNDDPIHSPLARNVLSRLSPQKRGYINLVVLAEVTWTLARKFKAPRDEIHEIVRSLLGGENLTLEAHERVGLALDVAKANGSGFNDALIGVLNRHAGCMETMTFDRGAPSEAGFTILT</sequence>
<dbReference type="CDD" id="cd18683">
    <property type="entry name" value="PIN_VapC-like"/>
    <property type="match status" value="1"/>
</dbReference>
<name>A0A1D7U1K3_9HYPH</name>
<evidence type="ECO:0000313" key="2">
    <source>
        <dbReference type="EMBL" id="AOO81259.1"/>
    </source>
</evidence>
<dbReference type="SUPFAM" id="SSF88723">
    <property type="entry name" value="PIN domain-like"/>
    <property type="match status" value="1"/>
</dbReference>
<dbReference type="Gene3D" id="3.40.50.1010">
    <property type="entry name" value="5'-nuclease"/>
    <property type="match status" value="1"/>
</dbReference>
<dbReference type="PANTHER" id="PTHR39664">
    <property type="match status" value="1"/>
</dbReference>
<organism evidence="2 3">
    <name type="scientific">Bosea vaviloviae</name>
    <dbReference type="NCBI Taxonomy" id="1526658"/>
    <lineage>
        <taxon>Bacteria</taxon>
        <taxon>Pseudomonadati</taxon>
        <taxon>Pseudomonadota</taxon>
        <taxon>Alphaproteobacteria</taxon>
        <taxon>Hyphomicrobiales</taxon>
        <taxon>Boseaceae</taxon>
        <taxon>Bosea</taxon>
    </lineage>
</organism>
<evidence type="ECO:0000259" key="1">
    <source>
        <dbReference type="Pfam" id="PF01850"/>
    </source>
</evidence>
<reference evidence="2 3" key="1">
    <citation type="journal article" date="2015" name="Antonie Van Leeuwenhoek">
        <title>Bosea vaviloviae sp. nov., a new species of slow-growing rhizobia isolated from nodules of the relict species Vavilovia formosa (Stev.) Fed.</title>
        <authorList>
            <person name="Safronova V.I."/>
            <person name="Kuznetsova I.G."/>
            <person name="Sazanova A.L."/>
            <person name="Kimeklis A.K."/>
            <person name="Belimov A.A."/>
            <person name="Andronov E.E."/>
            <person name="Pinaev A.G."/>
            <person name="Chizhevskaya E.P."/>
            <person name="Pukhaev A.R."/>
            <person name="Popov K.P."/>
            <person name="Willems A."/>
            <person name="Tikhonovich I.A."/>
        </authorList>
    </citation>
    <scope>NUCLEOTIDE SEQUENCE [LARGE SCALE GENOMIC DNA]</scope>
    <source>
        <strain evidence="2 3">Vaf18</strain>
    </source>
</reference>
<proteinExistence type="predicted"/>
<dbReference type="AlphaFoldDB" id="A0A1D7U1K3"/>
<feature type="domain" description="PIN" evidence="1">
    <location>
        <begin position="4"/>
        <end position="120"/>
    </location>
</feature>
<keyword evidence="3" id="KW-1185">Reference proteome</keyword>
<gene>
    <name evidence="2" type="ORF">BHK69_13000</name>
</gene>
<protein>
    <recommendedName>
        <fullName evidence="1">PIN domain-containing protein</fullName>
    </recommendedName>
</protein>
<dbReference type="Pfam" id="PF01850">
    <property type="entry name" value="PIN"/>
    <property type="match status" value="1"/>
</dbReference>
<dbReference type="KEGG" id="bvv:BHK69_13000"/>
<dbReference type="InterPro" id="IPR002716">
    <property type="entry name" value="PIN_dom"/>
</dbReference>
<dbReference type="EMBL" id="CP017147">
    <property type="protein sequence ID" value="AOO81259.1"/>
    <property type="molecule type" value="Genomic_DNA"/>
</dbReference>
<dbReference type="Proteomes" id="UP000094969">
    <property type="component" value="Chromosome"/>
</dbReference>
<dbReference type="InterPro" id="IPR029060">
    <property type="entry name" value="PIN-like_dom_sf"/>
</dbReference>